<keyword evidence="3" id="KW-1185">Reference proteome</keyword>
<feature type="region of interest" description="Disordered" evidence="1">
    <location>
        <begin position="684"/>
        <end position="747"/>
    </location>
</feature>
<dbReference type="PANTHER" id="PTHR23198:SF21">
    <property type="entry name" value="BNAC09G11300D PROTEIN"/>
    <property type="match status" value="1"/>
</dbReference>
<dbReference type="EMBL" id="JAGKQM010000009">
    <property type="protein sequence ID" value="KAH0909425.1"/>
    <property type="molecule type" value="Genomic_DNA"/>
</dbReference>
<proteinExistence type="predicted"/>
<dbReference type="PANTHER" id="PTHR23198">
    <property type="entry name" value="NUCLEOPORIN"/>
    <property type="match status" value="1"/>
</dbReference>
<protein>
    <submittedName>
        <fullName evidence="2">Uncharacterized protein</fullName>
    </submittedName>
</protein>
<evidence type="ECO:0000313" key="2">
    <source>
        <dbReference type="EMBL" id="KAH0909425.1"/>
    </source>
</evidence>
<dbReference type="InterPro" id="IPR037665">
    <property type="entry name" value="Nucleoporin_S59-like"/>
</dbReference>
<feature type="region of interest" description="Disordered" evidence="1">
    <location>
        <begin position="314"/>
        <end position="363"/>
    </location>
</feature>
<feature type="region of interest" description="Disordered" evidence="1">
    <location>
        <begin position="835"/>
        <end position="856"/>
    </location>
</feature>
<evidence type="ECO:0000256" key="1">
    <source>
        <dbReference type="SAM" id="MobiDB-lite"/>
    </source>
</evidence>
<feature type="compositionally biased region" description="Low complexity" evidence="1">
    <location>
        <begin position="798"/>
        <end position="822"/>
    </location>
</feature>
<feature type="region of interest" description="Disordered" evidence="1">
    <location>
        <begin position="794"/>
        <end position="822"/>
    </location>
</feature>
<name>A0ABQ8BX99_BRANA</name>
<feature type="region of interest" description="Disordered" evidence="1">
    <location>
        <begin position="886"/>
        <end position="910"/>
    </location>
</feature>
<evidence type="ECO:0000313" key="3">
    <source>
        <dbReference type="Proteomes" id="UP000824890"/>
    </source>
</evidence>
<feature type="compositionally biased region" description="Basic and acidic residues" evidence="1">
    <location>
        <begin position="335"/>
        <end position="349"/>
    </location>
</feature>
<accession>A0ABQ8BX99</accession>
<feature type="compositionally biased region" description="Polar residues" evidence="1">
    <location>
        <begin position="886"/>
        <end position="904"/>
    </location>
</feature>
<feature type="region of interest" description="Disordered" evidence="1">
    <location>
        <begin position="47"/>
        <end position="86"/>
    </location>
</feature>
<gene>
    <name evidence="2" type="ORF">HID58_032746</name>
</gene>
<dbReference type="Proteomes" id="UP000824890">
    <property type="component" value="Unassembled WGS sequence"/>
</dbReference>
<dbReference type="Gene3D" id="1.10.10.2360">
    <property type="match status" value="2"/>
</dbReference>
<sequence>MKIGVSEPERCGCDTCVQHRTFITQETEPSKVNGLSVLVSSGLFEALGSTSDQSSGTETPPLAPPPPELAQSVDDAHADASSKSSPVQTIFSFPPVVSSQPARDLVPTGSLPGPFIGFPSPFPASGPSISSSSSQASVTNLVGSRLSRWEPPVQAPPFSSTASTSSTLASLVTPWGSVQAPVQASAPNTASAFPPPFSYPGGGGGLARPGLSQIVSSPFGPTHNFGVCASRTTPKDPFPGFSVDYLPRGPFGPNPQTTTLLSDGGTEQGSKYPRYAPTPDFDSSGGPAKLVMSISASDSHGHKSHEELRWEDYKNGDKKGTVGSFPPRAHKPRKESRWKDYRNGDKGGFDHSPSLFAPPSIPHRRPQMRTIVQPHGDMSSFPFGYNTPTAFQSPRELVGVSSPVSGCTACGATSSSSPSSHLGLNVATNPPSAATSLPGLFFSTYGSFPLLFATPNLSAYGTTATPPVPAYAIMFGAPNFTSQGTTATPSVQAYPTMFGTPNLAAQGTTAAQPYLTMFGTPSLAAQGTTAAQSYLTMFGTPSLAAQATTTTPAAQPYPTMFGTPSLAAQGTTTTPAVQPYPIIMFGTPNLGAQGITPAAQACPVHGLTLLPFGAMSLQVSLQTLKLDFSFSESESLPNMRIDVSEPVLCGCDTCVQHRTLCMSNTQETEPSNVIVSSVTPVPVSSGPVQALGSTSDQSSETETPLAPPPVTTPVNPEPAQCDDSTISKSPPAVTPVSSEPAQASGSTQGTAFGFGAFAARKSSFFGASSTSEVNGSSPFSFAPPVTSVSSAPVQALGTTTTSTTAPSSTSSPPVHSSSSPTTFQFAPAFTSVAPSGPSTLGPMQAPTFARPDVGVSPPKNPFGSYLHPAFGGRHPSNLFGPNPQTTIPVSGRSPSWTGVETEQGSRYPRYAPTPDFDSSGGPAKLVMSISASNSHGHKSHEELRWEDYKKGDKGGFGWFPAAHTSPFSSPTVSPSLFASPSIPHRRPQMRTVVQPHGDMTCFPFGYTFPTSVQRPHEPAAVSSPAFGCTACGATSSSSPSGHVGLNGTSTNPPSAAASLPGLFFPTYGSCPLLFGTPNLAAYGATTAPTVQAYAVIFGTNFTPQGATTTPAVQLYPMMFGTPNLTAQGSATAPAVQAYPMMFGTHNLAAQGTTATPVVQPYPMIFGTPNLSAQGSATAPAVQPYPTMFGTPNLGAQGTTATPAAQPYPTMFGVTQATTTPAAQPYPMMFGTPNLGAQGIITPAAQAYPPVHGLSVPFAAMSLQ</sequence>
<reference evidence="2 3" key="1">
    <citation type="submission" date="2021-05" db="EMBL/GenBank/DDBJ databases">
        <title>Genome Assembly of Synthetic Allotetraploid Brassica napus Reveals Homoeologous Exchanges between Subgenomes.</title>
        <authorList>
            <person name="Davis J.T."/>
        </authorList>
    </citation>
    <scope>NUCLEOTIDE SEQUENCE [LARGE SCALE GENOMIC DNA]</scope>
    <source>
        <strain evidence="3">cv. Da-Ae</strain>
        <tissue evidence="2">Seedling</tissue>
    </source>
</reference>
<organism evidence="2 3">
    <name type="scientific">Brassica napus</name>
    <name type="common">Rape</name>
    <dbReference type="NCBI Taxonomy" id="3708"/>
    <lineage>
        <taxon>Eukaryota</taxon>
        <taxon>Viridiplantae</taxon>
        <taxon>Streptophyta</taxon>
        <taxon>Embryophyta</taxon>
        <taxon>Tracheophyta</taxon>
        <taxon>Spermatophyta</taxon>
        <taxon>Magnoliopsida</taxon>
        <taxon>eudicotyledons</taxon>
        <taxon>Gunneridae</taxon>
        <taxon>Pentapetalae</taxon>
        <taxon>rosids</taxon>
        <taxon>malvids</taxon>
        <taxon>Brassicales</taxon>
        <taxon>Brassicaceae</taxon>
        <taxon>Brassiceae</taxon>
        <taxon>Brassica</taxon>
    </lineage>
</organism>
<comment type="caution">
    <text evidence="2">The sequence shown here is derived from an EMBL/GenBank/DDBJ whole genome shotgun (WGS) entry which is preliminary data.</text>
</comment>